<dbReference type="SUPFAM" id="SSF53756">
    <property type="entry name" value="UDP-Glycosyltransferase/glycogen phosphorylase"/>
    <property type="match status" value="1"/>
</dbReference>
<dbReference type="EMBL" id="OX465086">
    <property type="protein sequence ID" value="CAI9261956.1"/>
    <property type="molecule type" value="Genomic_DNA"/>
</dbReference>
<evidence type="ECO:0000313" key="2">
    <source>
        <dbReference type="EMBL" id="CAI9261956.1"/>
    </source>
</evidence>
<dbReference type="AlphaFoldDB" id="A0AA35UNM0"/>
<dbReference type="InterPro" id="IPR000811">
    <property type="entry name" value="Glyco_trans_35"/>
</dbReference>
<reference evidence="2" key="1">
    <citation type="submission" date="2023-04" db="EMBL/GenBank/DDBJ databases">
        <authorList>
            <person name="Vijverberg K."/>
            <person name="Xiong W."/>
            <person name="Schranz E."/>
        </authorList>
    </citation>
    <scope>NUCLEOTIDE SEQUENCE</scope>
</reference>
<gene>
    <name evidence="2" type="ORF">LSALG_LOCUS2719</name>
</gene>
<proteinExistence type="inferred from homology"/>
<name>A0AA35UNM0_LACSI</name>
<dbReference type="GO" id="GO:0030170">
    <property type="term" value="F:pyridoxal phosphate binding"/>
    <property type="evidence" value="ECO:0007669"/>
    <property type="project" value="TreeGrafter"/>
</dbReference>
<dbReference type="GO" id="GO:0005980">
    <property type="term" value="P:glycogen catabolic process"/>
    <property type="evidence" value="ECO:0007669"/>
    <property type="project" value="TreeGrafter"/>
</dbReference>
<accession>A0AA35UNM0</accession>
<organism evidence="2 3">
    <name type="scientific">Lactuca saligna</name>
    <name type="common">Willowleaf lettuce</name>
    <dbReference type="NCBI Taxonomy" id="75948"/>
    <lineage>
        <taxon>Eukaryota</taxon>
        <taxon>Viridiplantae</taxon>
        <taxon>Streptophyta</taxon>
        <taxon>Embryophyta</taxon>
        <taxon>Tracheophyta</taxon>
        <taxon>Spermatophyta</taxon>
        <taxon>Magnoliopsida</taxon>
        <taxon>eudicotyledons</taxon>
        <taxon>Gunneridae</taxon>
        <taxon>Pentapetalae</taxon>
        <taxon>asterids</taxon>
        <taxon>campanulids</taxon>
        <taxon>Asterales</taxon>
        <taxon>Asteraceae</taxon>
        <taxon>Cichorioideae</taxon>
        <taxon>Cichorieae</taxon>
        <taxon>Lactucinae</taxon>
        <taxon>Lactuca</taxon>
    </lineage>
</organism>
<evidence type="ECO:0008006" key="4">
    <source>
        <dbReference type="Google" id="ProtNLM"/>
    </source>
</evidence>
<dbReference type="PANTHER" id="PTHR11468">
    <property type="entry name" value="GLYCOGEN PHOSPHORYLASE"/>
    <property type="match status" value="1"/>
</dbReference>
<evidence type="ECO:0000256" key="1">
    <source>
        <dbReference type="ARBA" id="ARBA00006047"/>
    </source>
</evidence>
<protein>
    <recommendedName>
        <fullName evidence="4">Glycogen phosphorylase</fullName>
    </recommendedName>
</protein>
<dbReference type="GO" id="GO:0005737">
    <property type="term" value="C:cytoplasm"/>
    <property type="evidence" value="ECO:0007669"/>
    <property type="project" value="TreeGrafter"/>
</dbReference>
<sequence>MIKSTHPDLESKISDMRILDHNPNKQVVLMANLCVVSGHVETESEAFVSQLQCIRGRGRKLERTIFSFLEQQQTKFQSSLKSDPQYQEAKEFIRSKAFRSYDYNPLLDSLKENSGYGRGDYFLVGHDFPTYIDIQAKVDEAYT</sequence>
<dbReference type="Gene3D" id="3.40.50.2000">
    <property type="entry name" value="Glycogen Phosphorylase B"/>
    <property type="match status" value="1"/>
</dbReference>
<evidence type="ECO:0000313" key="3">
    <source>
        <dbReference type="Proteomes" id="UP001177003"/>
    </source>
</evidence>
<dbReference type="PANTHER" id="PTHR11468:SF4">
    <property type="entry name" value="ALPHA-GLUCAN PHOSPHORYLASE 2, CYTOSOLIC"/>
    <property type="match status" value="1"/>
</dbReference>
<keyword evidence="3" id="KW-1185">Reference proteome</keyword>
<comment type="similarity">
    <text evidence="1">Belongs to the glycogen phosphorylase family.</text>
</comment>
<dbReference type="GO" id="GO:0008184">
    <property type="term" value="F:glycogen phosphorylase activity"/>
    <property type="evidence" value="ECO:0007669"/>
    <property type="project" value="InterPro"/>
</dbReference>
<dbReference type="Proteomes" id="UP001177003">
    <property type="component" value="Chromosome 0"/>
</dbReference>